<evidence type="ECO:0000256" key="1">
    <source>
        <dbReference type="SAM" id="MobiDB-lite"/>
    </source>
</evidence>
<gene>
    <name evidence="2" type="ORF">MVEN_01980400</name>
</gene>
<feature type="region of interest" description="Disordered" evidence="1">
    <location>
        <begin position="175"/>
        <end position="198"/>
    </location>
</feature>
<accession>A0A8H7CK81</accession>
<sequence length="931" mass="106153">MTAASTTASSAEPSCSTVPARCSLLGHYRIGKKLHTVYKGSRDIVLNTPASNDAPMPEPWDRNPDFRTPTYISPRYPYLAFIPKHNPWHGVLLGILDYTFQTLPIDAQEDGSWSLNREVVQEWHDFELCLRDVGQNLLWISTKRWPRELAAWFVPFRYKYNKFYKTEKVGSKRSRAFDSSEPTAKRARTEREGERPDRSDERRLHWRERLLEKIDVHPSWLDILQMTVATDWMVPRIGGLIDLTREDPAHPSLEWLCFSIMNSGYPIPLYFSWGALPRQIDFDVPEYIKRLGLLPDRDELAYIAQLPDHVAFSPLMRDDRGFYSCRPPPSVKEPSSFSSPASPSPARAPPLPSTTKPASFSFDAEGNEDFPPVVRGSGQRDGERMEVYFARRQRENAKEIARESPAATHARKQREENAKRGQPPGAKGARVYVWEEENGFYVRRPAGRKKYVSYFEDHPPSERRYDSVSDEWDLCSAFEEDGPSHGDDDDDEGYPPIGFDDADMPGIEAELVAVDVGAASERDVRRNYLQFGPGVPQQEGDEGAPPYVQIAGDLPLALYMRFGFTMGEPRKSPARKPEQSIVASLVGLQDIIMEFKDVMATFLGQYLEAQSPNDIDQELLDFHQRDHSALFKAWPFAVRREILTNTRENSKAVYYVLSDHASALGSEVLLLQRAVDVLEILRQGWGPHIKDVARRLLSRGMSFRIAIMESVELMRGHPAVAPRRRRRIVNVNSGLGYRKEQHRATVHDYRAYIAQLNSQLLHTSRGHVALPYGGIIGRLARLEVSDEQALRGPNEEVYDVGVCLWDGGSDHAYWYEDLTEHEIDLICGVYYVATGKKIEAGAEQTMLLSFWPKPNAWGKGNLDPGWWSGECEGWFQKRLRRLEEGKTFDERGILCRPSEWKHNLRFVKALKDYVQAHERVSAAILVELCAQ</sequence>
<feature type="region of interest" description="Disordered" evidence="1">
    <location>
        <begin position="395"/>
        <end position="427"/>
    </location>
</feature>
<dbReference type="AlphaFoldDB" id="A0A8H7CK81"/>
<name>A0A8H7CK81_9AGAR</name>
<evidence type="ECO:0000313" key="2">
    <source>
        <dbReference type="EMBL" id="KAF7339042.1"/>
    </source>
</evidence>
<proteinExistence type="predicted"/>
<keyword evidence="3" id="KW-1185">Reference proteome</keyword>
<dbReference type="EMBL" id="JACAZI010000020">
    <property type="protein sequence ID" value="KAF7339042.1"/>
    <property type="molecule type" value="Genomic_DNA"/>
</dbReference>
<feature type="region of interest" description="Disordered" evidence="1">
    <location>
        <begin position="324"/>
        <end position="382"/>
    </location>
</feature>
<dbReference type="Proteomes" id="UP000620124">
    <property type="component" value="Unassembled WGS sequence"/>
</dbReference>
<reference evidence="2" key="1">
    <citation type="submission" date="2020-05" db="EMBL/GenBank/DDBJ databases">
        <title>Mycena genomes resolve the evolution of fungal bioluminescence.</title>
        <authorList>
            <person name="Tsai I.J."/>
        </authorList>
    </citation>
    <scope>NUCLEOTIDE SEQUENCE</scope>
    <source>
        <strain evidence="2">CCC161011</strain>
    </source>
</reference>
<feature type="compositionally biased region" description="Low complexity" evidence="1">
    <location>
        <begin position="332"/>
        <end position="341"/>
    </location>
</feature>
<evidence type="ECO:0000313" key="3">
    <source>
        <dbReference type="Proteomes" id="UP000620124"/>
    </source>
</evidence>
<comment type="caution">
    <text evidence="2">The sequence shown here is derived from an EMBL/GenBank/DDBJ whole genome shotgun (WGS) entry which is preliminary data.</text>
</comment>
<dbReference type="OrthoDB" id="3270336at2759"/>
<organism evidence="2 3">
    <name type="scientific">Mycena venus</name>
    <dbReference type="NCBI Taxonomy" id="2733690"/>
    <lineage>
        <taxon>Eukaryota</taxon>
        <taxon>Fungi</taxon>
        <taxon>Dikarya</taxon>
        <taxon>Basidiomycota</taxon>
        <taxon>Agaricomycotina</taxon>
        <taxon>Agaricomycetes</taxon>
        <taxon>Agaricomycetidae</taxon>
        <taxon>Agaricales</taxon>
        <taxon>Marasmiineae</taxon>
        <taxon>Mycenaceae</taxon>
        <taxon>Mycena</taxon>
    </lineage>
</organism>
<feature type="compositionally biased region" description="Pro residues" evidence="1">
    <location>
        <begin position="342"/>
        <end position="352"/>
    </location>
</feature>
<protein>
    <submittedName>
        <fullName evidence="2">Uncharacterized protein</fullName>
    </submittedName>
</protein>